<reference evidence="2" key="1">
    <citation type="submission" date="2019-02" db="EMBL/GenBank/DDBJ databases">
        <authorList>
            <consortium name="Genoscope - CEA"/>
            <person name="William W."/>
        </authorList>
    </citation>
    <scope>NUCLEOTIDE SEQUENCE [LARGE SCALE GENOMIC DNA]</scope>
    <source>
        <strain evidence="2">YSy11</strain>
    </source>
</reference>
<name>A0A653E5L5_9PSED</name>
<accession>A0A653E5L5</accession>
<evidence type="ECO:0000256" key="1">
    <source>
        <dbReference type="SAM" id="SignalP"/>
    </source>
</evidence>
<keyword evidence="1" id="KW-0732">Signal</keyword>
<gene>
    <name evidence="2" type="ORF">PMYSY11_2976</name>
</gene>
<dbReference type="AlphaFoldDB" id="A0A653E5L5"/>
<feature type="signal peptide" evidence="1">
    <location>
        <begin position="1"/>
        <end position="18"/>
    </location>
</feature>
<keyword evidence="2" id="KW-0418">Kinase</keyword>
<evidence type="ECO:0000313" key="2">
    <source>
        <dbReference type="EMBL" id="VEV98020.1"/>
    </source>
</evidence>
<keyword evidence="2" id="KW-0808">Transferase</keyword>
<feature type="chain" id="PRO_5024814983" evidence="1">
    <location>
        <begin position="19"/>
        <end position="107"/>
    </location>
</feature>
<dbReference type="EMBL" id="LR215729">
    <property type="protein sequence ID" value="VEV98020.1"/>
    <property type="molecule type" value="Genomic_DNA"/>
</dbReference>
<dbReference type="RefSeq" id="WP_150548670.1">
    <property type="nucleotide sequence ID" value="NZ_LR215729.2"/>
</dbReference>
<protein>
    <submittedName>
        <fullName evidence="2">3-phosphoglycerate kinase</fullName>
    </submittedName>
</protein>
<dbReference type="GO" id="GO:0016301">
    <property type="term" value="F:kinase activity"/>
    <property type="evidence" value="ECO:0007669"/>
    <property type="project" value="UniProtKB-KW"/>
</dbReference>
<organism evidence="2">
    <name type="scientific">Pseudomonas marincola</name>
    <dbReference type="NCBI Taxonomy" id="437900"/>
    <lineage>
        <taxon>Bacteria</taxon>
        <taxon>Pseudomonadati</taxon>
        <taxon>Pseudomonadota</taxon>
        <taxon>Gammaproteobacteria</taxon>
        <taxon>Pseudomonadales</taxon>
        <taxon>Pseudomonadaceae</taxon>
        <taxon>Pseudomonas</taxon>
    </lineage>
</organism>
<sequence>MKKICCALIALLPLTAFAYPIEIDKKLNGAEVSVTGLEIDDSMGAVVLYNYGQADAKCKATFRNGPEAPRTRSAALSGGEDTNLSIKFSRKIIKLRVSVVCEVERNG</sequence>
<proteinExistence type="predicted"/>